<evidence type="ECO:0000256" key="2">
    <source>
        <dbReference type="ARBA" id="ARBA00010112"/>
    </source>
</evidence>
<feature type="transmembrane region" description="Helical" evidence="5">
    <location>
        <begin position="68"/>
        <end position="90"/>
    </location>
</feature>
<comment type="similarity">
    <text evidence="2">Belongs to the nematode transthyretin-like family.</text>
</comment>
<evidence type="ECO:0000256" key="1">
    <source>
        <dbReference type="ARBA" id="ARBA00004613"/>
    </source>
</evidence>
<dbReference type="GO" id="GO:0009986">
    <property type="term" value="C:cell surface"/>
    <property type="evidence" value="ECO:0007669"/>
    <property type="project" value="InterPro"/>
</dbReference>
<keyword evidence="7" id="KW-1185">Reference proteome</keyword>
<name>A0A8S1H0Y3_9PELO</name>
<evidence type="ECO:0000313" key="7">
    <source>
        <dbReference type="Proteomes" id="UP000835052"/>
    </source>
</evidence>
<comment type="subcellular location">
    <subcellularLocation>
        <location evidence="1">Secreted</location>
    </subcellularLocation>
</comment>
<dbReference type="AlphaFoldDB" id="A0A8S1H0Y3"/>
<keyword evidence="5" id="KW-1133">Transmembrane helix</keyword>
<organism evidence="6 7">
    <name type="scientific">Caenorhabditis auriculariae</name>
    <dbReference type="NCBI Taxonomy" id="2777116"/>
    <lineage>
        <taxon>Eukaryota</taxon>
        <taxon>Metazoa</taxon>
        <taxon>Ecdysozoa</taxon>
        <taxon>Nematoda</taxon>
        <taxon>Chromadorea</taxon>
        <taxon>Rhabditida</taxon>
        <taxon>Rhabditina</taxon>
        <taxon>Rhabditomorpha</taxon>
        <taxon>Rhabditoidea</taxon>
        <taxon>Rhabditidae</taxon>
        <taxon>Peloderinae</taxon>
        <taxon>Caenorhabditis</taxon>
    </lineage>
</organism>
<dbReference type="Gene3D" id="2.60.40.3330">
    <property type="match status" value="1"/>
</dbReference>
<protein>
    <submittedName>
        <fullName evidence="6">Uncharacterized protein</fullName>
    </submittedName>
</protein>
<keyword evidence="5" id="KW-0812">Transmembrane</keyword>
<dbReference type="GO" id="GO:0005576">
    <property type="term" value="C:extracellular region"/>
    <property type="evidence" value="ECO:0007669"/>
    <property type="project" value="UniProtKB-SubCell"/>
</dbReference>
<dbReference type="PANTHER" id="PTHR21700:SF117">
    <property type="entry name" value="TRANSTHYRETIN-LIKE PROTEIN 33"/>
    <property type="match status" value="1"/>
</dbReference>
<keyword evidence="4" id="KW-0732">Signal</keyword>
<evidence type="ECO:0000256" key="4">
    <source>
        <dbReference type="ARBA" id="ARBA00022729"/>
    </source>
</evidence>
<dbReference type="EMBL" id="CAJGYM010000008">
    <property type="protein sequence ID" value="CAD6188368.1"/>
    <property type="molecule type" value="Genomic_DNA"/>
</dbReference>
<dbReference type="Proteomes" id="UP000835052">
    <property type="component" value="Unassembled WGS sequence"/>
</dbReference>
<dbReference type="InterPro" id="IPR001534">
    <property type="entry name" value="Transthyretin-like"/>
</dbReference>
<dbReference type="PANTHER" id="PTHR21700">
    <property type="entry name" value="TRANSTHYRETIN-LIKE FAMILY PROTEIN-RELATED"/>
    <property type="match status" value="1"/>
</dbReference>
<reference evidence="6" key="1">
    <citation type="submission" date="2020-10" db="EMBL/GenBank/DDBJ databases">
        <authorList>
            <person name="Kikuchi T."/>
        </authorList>
    </citation>
    <scope>NUCLEOTIDE SEQUENCE</scope>
    <source>
        <strain evidence="6">NKZ352</strain>
    </source>
</reference>
<comment type="caution">
    <text evidence="6">The sequence shown here is derived from an EMBL/GenBank/DDBJ whole genome shotgun (WGS) entry which is preliminary data.</text>
</comment>
<sequence length="212" mass="23413">MLNRQTKLGKYLARDVEPTNYSQVLEKEGTVFGARVVASAAESRRSVDVFKKTRKLVLRDTPNNTSFAMLRLAATLCALGAFFCVADALFTQSAGVKGVLMCGDRPLANAKVKLYDDDSGPDLDDLMAEGTTDSLGQFLLYGHTSEVMTIDPKVNIYHDCDDGITPCQRKVSFNIPKSFVSSGEQPKTFFNVGTVNMQIIFNSEERDCVHRH</sequence>
<dbReference type="InterPro" id="IPR038479">
    <property type="entry name" value="Transthyretin-like_sf"/>
</dbReference>
<evidence type="ECO:0000256" key="5">
    <source>
        <dbReference type="SAM" id="Phobius"/>
    </source>
</evidence>
<dbReference type="OrthoDB" id="5847482at2759"/>
<keyword evidence="3" id="KW-0964">Secreted</keyword>
<proteinExistence type="inferred from homology"/>
<gene>
    <name evidence="6" type="ORF">CAUJ_LOCUS4287</name>
</gene>
<accession>A0A8S1H0Y3</accession>
<keyword evidence="5" id="KW-0472">Membrane</keyword>
<evidence type="ECO:0000256" key="3">
    <source>
        <dbReference type="ARBA" id="ARBA00022525"/>
    </source>
</evidence>
<evidence type="ECO:0000313" key="6">
    <source>
        <dbReference type="EMBL" id="CAD6188368.1"/>
    </source>
</evidence>
<dbReference type="Pfam" id="PF01060">
    <property type="entry name" value="TTR-52"/>
    <property type="match status" value="1"/>
</dbReference>